<accession>A0A1X7U6Z6</accession>
<name>A0A1X7U6Z6_AMPQE</name>
<proteinExistence type="predicted"/>
<dbReference type="AlphaFoldDB" id="A0A1X7U6Z6"/>
<protein>
    <submittedName>
        <fullName evidence="1">Uncharacterized protein</fullName>
    </submittedName>
</protein>
<evidence type="ECO:0000313" key="1">
    <source>
        <dbReference type="EnsemblMetazoa" id="Aqu2.1.23443_001"/>
    </source>
</evidence>
<reference evidence="1" key="1">
    <citation type="submission" date="2017-05" db="UniProtKB">
        <authorList>
            <consortium name="EnsemblMetazoa"/>
        </authorList>
    </citation>
    <scope>IDENTIFICATION</scope>
</reference>
<dbReference type="EnsemblMetazoa" id="Aqu2.1.23443_001">
    <property type="protein sequence ID" value="Aqu2.1.23443_001"/>
    <property type="gene ID" value="Aqu2.1.23443"/>
</dbReference>
<dbReference type="InParanoid" id="A0A1X7U6Z6"/>
<organism evidence="1">
    <name type="scientific">Amphimedon queenslandica</name>
    <name type="common">Sponge</name>
    <dbReference type="NCBI Taxonomy" id="400682"/>
    <lineage>
        <taxon>Eukaryota</taxon>
        <taxon>Metazoa</taxon>
        <taxon>Porifera</taxon>
        <taxon>Demospongiae</taxon>
        <taxon>Heteroscleromorpha</taxon>
        <taxon>Haplosclerida</taxon>
        <taxon>Niphatidae</taxon>
        <taxon>Amphimedon</taxon>
    </lineage>
</organism>
<sequence length="83" mass="9512">MVIIDEVSLVASLNLTYIHIRMNDLFESDEWFRGNNVLFVGDILRLLPVCDEPVFDKVTVSTLKYRLGSMGAVIIWHDTVTKK</sequence>